<sequence length="284" mass="30774">MRIKHATELMKLRIGVTIAATAAAGYAAMADTIDPLTMLALVLTMMMGSGGSAVFNHLYDRDIDGLMKRTRNRPMVIGAVHPTDALMLSAGLTIAAMSTAVMTLNWVVALHLFLGIFVYAVIYTVWLKRRTWWNIVFGGAAGSFALLAGAAVVAPSTWMLPTLLAITLFLWTPSHFWSLAILLAEDYRAAGIPMLPVVVGDQRTAWWILANSMVLVGASLLPWGMGLLGPIYGWGAGGLGIVLIGLNLKLVATPSRRWAGWNFAWSIPYLLGLLTVIALDRHWS</sequence>
<feature type="transmembrane region" description="Helical" evidence="9">
    <location>
        <begin position="259"/>
        <end position="279"/>
    </location>
</feature>
<gene>
    <name evidence="10" type="primary">cyoE</name>
    <name evidence="9" type="synonym">ctaB</name>
    <name evidence="10" type="ORF">KEC16_16235</name>
</gene>
<protein>
    <recommendedName>
        <fullName evidence="9">Protoheme IX farnesyltransferase</fullName>
        <ecNumber evidence="9">2.5.1.141</ecNumber>
    </recommendedName>
    <alternativeName>
        <fullName evidence="9">Heme B farnesyltransferase</fullName>
    </alternativeName>
    <alternativeName>
        <fullName evidence="9">Heme O synthase</fullName>
    </alternativeName>
</protein>
<keyword evidence="3 9" id="KW-0808">Transferase</keyword>
<keyword evidence="6 9" id="KW-0350">Heme biosynthesis</keyword>
<feature type="transmembrane region" description="Helical" evidence="9">
    <location>
        <begin position="231"/>
        <end position="252"/>
    </location>
</feature>
<dbReference type="HAMAP" id="MF_00154">
    <property type="entry name" value="CyoE_CtaB"/>
    <property type="match status" value="1"/>
</dbReference>
<evidence type="ECO:0000256" key="4">
    <source>
        <dbReference type="ARBA" id="ARBA00022692"/>
    </source>
</evidence>
<comment type="catalytic activity">
    <reaction evidence="8 9">
        <text>heme b + (2E,6E)-farnesyl diphosphate + H2O = Fe(II)-heme o + diphosphate</text>
        <dbReference type="Rhea" id="RHEA:28070"/>
        <dbReference type="ChEBI" id="CHEBI:15377"/>
        <dbReference type="ChEBI" id="CHEBI:33019"/>
        <dbReference type="ChEBI" id="CHEBI:60344"/>
        <dbReference type="ChEBI" id="CHEBI:60530"/>
        <dbReference type="ChEBI" id="CHEBI:175763"/>
        <dbReference type="EC" id="2.5.1.141"/>
    </reaction>
</comment>
<dbReference type="InterPro" id="IPR044878">
    <property type="entry name" value="UbiA_sf"/>
</dbReference>
<comment type="similarity">
    <text evidence="9">Belongs to the UbiA prenyltransferase family. Protoheme IX farnesyltransferase subfamily.</text>
</comment>
<comment type="function">
    <text evidence="9">Converts heme B (protoheme IX) to heme O by substitution of the vinyl group on carbon 2 of heme B porphyrin ring with a hydroxyethyl farnesyl side group.</text>
</comment>
<feature type="transmembrane region" description="Helical" evidence="9">
    <location>
        <begin position="132"/>
        <end position="154"/>
    </location>
</feature>
<dbReference type="InterPro" id="IPR000537">
    <property type="entry name" value="UbiA_prenyltransferase"/>
</dbReference>
<dbReference type="PROSITE" id="PS00943">
    <property type="entry name" value="UBIA"/>
    <property type="match status" value="1"/>
</dbReference>
<dbReference type="PANTHER" id="PTHR43448:SF2">
    <property type="entry name" value="PROTOHEME IX FARNESYLTRANSFERASE, MITOCHONDRIAL"/>
    <property type="match status" value="1"/>
</dbReference>
<keyword evidence="2 9" id="KW-1003">Cell membrane</keyword>
<evidence type="ECO:0000313" key="11">
    <source>
        <dbReference type="Proteomes" id="UP000680714"/>
    </source>
</evidence>
<feature type="transmembrane region" description="Helical" evidence="9">
    <location>
        <begin position="205"/>
        <end position="225"/>
    </location>
</feature>
<keyword evidence="7 9" id="KW-0472">Membrane</keyword>
<comment type="subcellular location">
    <subcellularLocation>
        <location evidence="9">Cell membrane</location>
        <topology evidence="9">Multi-pass membrane protein</topology>
    </subcellularLocation>
    <subcellularLocation>
        <location evidence="1">Membrane</location>
        <topology evidence="1">Multi-pass membrane protein</topology>
    </subcellularLocation>
</comment>
<comment type="pathway">
    <text evidence="9">Porphyrin-containing compound metabolism; heme O biosynthesis; heme O from protoheme: step 1/1.</text>
</comment>
<comment type="miscellaneous">
    <text evidence="9">Carbon 2 of the heme B porphyrin ring is defined according to the Fischer nomenclature.</text>
</comment>
<dbReference type="Proteomes" id="UP000680714">
    <property type="component" value="Unassembled WGS sequence"/>
</dbReference>
<evidence type="ECO:0000256" key="2">
    <source>
        <dbReference type="ARBA" id="ARBA00022475"/>
    </source>
</evidence>
<evidence type="ECO:0000256" key="7">
    <source>
        <dbReference type="ARBA" id="ARBA00023136"/>
    </source>
</evidence>
<evidence type="ECO:0000256" key="8">
    <source>
        <dbReference type="ARBA" id="ARBA00047690"/>
    </source>
</evidence>
<proteinExistence type="inferred from homology"/>
<evidence type="ECO:0000256" key="9">
    <source>
        <dbReference type="HAMAP-Rule" id="MF_00154"/>
    </source>
</evidence>
<evidence type="ECO:0000256" key="5">
    <source>
        <dbReference type="ARBA" id="ARBA00022989"/>
    </source>
</evidence>
<evidence type="ECO:0000256" key="6">
    <source>
        <dbReference type="ARBA" id="ARBA00023133"/>
    </source>
</evidence>
<dbReference type="EC" id="2.5.1.141" evidence="9"/>
<dbReference type="EMBL" id="JAGTUF010000020">
    <property type="protein sequence ID" value="MBR9973273.1"/>
    <property type="molecule type" value="Genomic_DNA"/>
</dbReference>
<reference evidence="10 11" key="1">
    <citation type="submission" date="2021-04" db="EMBL/GenBank/DDBJ databases">
        <title>Magnetospirillum sulfuroxidans sp. nov., a facultative chemolithoautotrophic sulfur-oxidizing alphaproteobacterium isolated from freshwater sediment and proposals for Paramagetospirillum gen. nov., and Magnetospirillaceae fam. nov.</title>
        <authorList>
            <person name="Koziaeva V."/>
            <person name="Geelhoed J.S."/>
            <person name="Sorokin D.Y."/>
            <person name="Grouzdev D.S."/>
        </authorList>
    </citation>
    <scope>NUCLEOTIDE SEQUENCE [LARGE SCALE GENOMIC DNA]</scope>
    <source>
        <strain evidence="10 11">J10</strain>
    </source>
</reference>
<feature type="transmembrane region" description="Helical" evidence="9">
    <location>
        <begin position="160"/>
        <end position="184"/>
    </location>
</feature>
<dbReference type="Pfam" id="PF01040">
    <property type="entry name" value="UbiA"/>
    <property type="match status" value="1"/>
</dbReference>
<name>A0ABS5IFR7_9PROT</name>
<dbReference type="RefSeq" id="WP_211550848.1">
    <property type="nucleotide sequence ID" value="NZ_JAGTUF010000020.1"/>
</dbReference>
<dbReference type="InterPro" id="IPR006369">
    <property type="entry name" value="Protohaem_IX_farnesylTrfase"/>
</dbReference>
<feature type="transmembrane region" description="Helical" evidence="9">
    <location>
        <begin position="103"/>
        <end position="125"/>
    </location>
</feature>
<dbReference type="CDD" id="cd13957">
    <property type="entry name" value="PT_UbiA_Cox10"/>
    <property type="match status" value="1"/>
</dbReference>
<keyword evidence="11" id="KW-1185">Reference proteome</keyword>
<feature type="transmembrane region" description="Helical" evidence="9">
    <location>
        <begin position="36"/>
        <end position="55"/>
    </location>
</feature>
<dbReference type="NCBIfam" id="TIGR01473">
    <property type="entry name" value="cyoE_ctaB"/>
    <property type="match status" value="1"/>
</dbReference>
<organism evidence="10 11">
    <name type="scientific">Magnetospirillum sulfuroxidans</name>
    <dbReference type="NCBI Taxonomy" id="611300"/>
    <lineage>
        <taxon>Bacteria</taxon>
        <taxon>Pseudomonadati</taxon>
        <taxon>Pseudomonadota</taxon>
        <taxon>Alphaproteobacteria</taxon>
        <taxon>Rhodospirillales</taxon>
        <taxon>Rhodospirillaceae</taxon>
        <taxon>Magnetospirillum</taxon>
    </lineage>
</organism>
<feature type="transmembrane region" description="Helical" evidence="9">
    <location>
        <begin position="12"/>
        <end position="30"/>
    </location>
</feature>
<accession>A0ABS5IFR7</accession>
<evidence type="ECO:0000313" key="10">
    <source>
        <dbReference type="EMBL" id="MBR9973273.1"/>
    </source>
</evidence>
<evidence type="ECO:0000256" key="1">
    <source>
        <dbReference type="ARBA" id="ARBA00004141"/>
    </source>
</evidence>
<comment type="caution">
    <text evidence="10">The sequence shown here is derived from an EMBL/GenBank/DDBJ whole genome shotgun (WGS) entry which is preliminary data.</text>
</comment>
<dbReference type="InterPro" id="IPR030470">
    <property type="entry name" value="UbiA_prenylTrfase_CS"/>
</dbReference>
<evidence type="ECO:0000256" key="3">
    <source>
        <dbReference type="ARBA" id="ARBA00022679"/>
    </source>
</evidence>
<keyword evidence="5 9" id="KW-1133">Transmembrane helix</keyword>
<dbReference type="Gene3D" id="1.10.357.140">
    <property type="entry name" value="UbiA prenyltransferase"/>
    <property type="match status" value="1"/>
</dbReference>
<feature type="transmembrane region" description="Helical" evidence="9">
    <location>
        <begin position="76"/>
        <end position="97"/>
    </location>
</feature>
<dbReference type="PANTHER" id="PTHR43448">
    <property type="entry name" value="PROTOHEME IX FARNESYLTRANSFERASE, MITOCHONDRIAL"/>
    <property type="match status" value="1"/>
</dbReference>
<keyword evidence="4 9" id="KW-0812">Transmembrane</keyword>